<dbReference type="AlphaFoldDB" id="A0A0G4HU71"/>
<organism evidence="2">
    <name type="scientific">Chromera velia CCMP2878</name>
    <dbReference type="NCBI Taxonomy" id="1169474"/>
    <lineage>
        <taxon>Eukaryota</taxon>
        <taxon>Sar</taxon>
        <taxon>Alveolata</taxon>
        <taxon>Colpodellida</taxon>
        <taxon>Chromeraceae</taxon>
        <taxon>Chromera</taxon>
    </lineage>
</organism>
<reference evidence="2" key="1">
    <citation type="submission" date="2014-11" db="EMBL/GenBank/DDBJ databases">
        <authorList>
            <person name="Otto D Thomas"/>
            <person name="Naeem Raeece"/>
        </authorList>
    </citation>
    <scope>NUCLEOTIDE SEQUENCE</scope>
</reference>
<evidence type="ECO:0000256" key="1">
    <source>
        <dbReference type="SAM" id="MobiDB-lite"/>
    </source>
</evidence>
<feature type="region of interest" description="Disordered" evidence="1">
    <location>
        <begin position="86"/>
        <end position="115"/>
    </location>
</feature>
<dbReference type="VEuPathDB" id="CryptoDB:Cvel_8589"/>
<feature type="region of interest" description="Disordered" evidence="1">
    <location>
        <begin position="1"/>
        <end position="62"/>
    </location>
</feature>
<accession>A0A0G4HU71</accession>
<gene>
    <name evidence="2" type="ORF">Cvel_8589</name>
</gene>
<proteinExistence type="predicted"/>
<evidence type="ECO:0000313" key="2">
    <source>
        <dbReference type="EMBL" id="CEM47932.1"/>
    </source>
</evidence>
<name>A0A0G4HU71_9ALVE</name>
<protein>
    <submittedName>
        <fullName evidence="2">Uncharacterized protein</fullName>
    </submittedName>
</protein>
<dbReference type="EMBL" id="CDMZ01003883">
    <property type="protein sequence ID" value="CEM47932.1"/>
    <property type="molecule type" value="Genomic_DNA"/>
</dbReference>
<sequence>MEPPTGPRPPRQHHNPPDPPEDPSGPARGFTNLDPQDYPKVPQRSWTGTNTCCVPLGEPSNDRRERGLVTYLKRIFDKMAELAGIRPLRRQNPGSRRGGHTAAGGTHSLVYEMNT</sequence>